<sequence>MKKEWREVHLRDICEFKYGKNLPGSKRVPGKYNVYGSSSVTGTHNEFLVKGPGIIVGRKGTVGKVQYSKEDFFPIDTTYFVDIDTEQVNLLFLYYRLPLCGFEGMNSDAAIPGLNRTAAINCKINLPPLPTQQKIASILSAYDDLIENNIKRIELLEEQAQLIYEEWFVRMKFPDHENTLIDEETGLPEGWKVSTIKDLSEVKGGKRLPKGHELTSEKTSYPYIRVRDLTSGRMNIDEIQYIHHDTHIKIKNYIINHTDLYISIAGTVGLVGTVPKILDSANLTENCAKITNLISEDIKEYLHYFLNSENGQHHISSRTGGASQPKLAIERIRSIPITVPNDDILSRFHNSVGVINGFVENLLIQNQKLKEARDILLPRLMMGVIEV</sequence>
<evidence type="ECO:0000256" key="2">
    <source>
        <dbReference type="ARBA" id="ARBA00022747"/>
    </source>
</evidence>
<dbReference type="RefSeq" id="WP_345832564.1">
    <property type="nucleotide sequence ID" value="NZ_JBDGHN010000008.1"/>
</dbReference>
<dbReference type="GO" id="GO:0016787">
    <property type="term" value="F:hydrolase activity"/>
    <property type="evidence" value="ECO:0007669"/>
    <property type="project" value="UniProtKB-KW"/>
</dbReference>
<dbReference type="InterPro" id="IPR000055">
    <property type="entry name" value="Restrct_endonuc_typeI_TRD"/>
</dbReference>
<keyword evidence="6" id="KW-0808">Transferase</keyword>
<gene>
    <name evidence="6" type="ORF">AAIR29_12650</name>
</gene>
<dbReference type="CDD" id="cd17267">
    <property type="entry name" value="RMtype1_S_EcoAO83I-TRD1-CR1_like"/>
    <property type="match status" value="1"/>
</dbReference>
<keyword evidence="3" id="KW-0238">DNA-binding</keyword>
<dbReference type="PANTHER" id="PTHR30408:SF13">
    <property type="entry name" value="TYPE I RESTRICTION ENZYME HINDI SPECIFICITY SUBUNIT"/>
    <property type="match status" value="1"/>
</dbReference>
<dbReference type="CDD" id="cd17256">
    <property type="entry name" value="RMtype1_S_EcoJA65PI-TRD1-CR1_like"/>
    <property type="match status" value="1"/>
</dbReference>
<protein>
    <submittedName>
        <fullName evidence="6">Restriction endonuclease subunit S</fullName>
        <ecNumber evidence="6">3.1.21.-</ecNumber>
    </submittedName>
</protein>
<evidence type="ECO:0000256" key="3">
    <source>
        <dbReference type="ARBA" id="ARBA00023125"/>
    </source>
</evidence>
<keyword evidence="4" id="KW-0175">Coiled coil</keyword>
<evidence type="ECO:0000256" key="1">
    <source>
        <dbReference type="ARBA" id="ARBA00010923"/>
    </source>
</evidence>
<proteinExistence type="inferred from homology"/>
<feature type="domain" description="Type I restriction modification DNA specificity" evidence="5">
    <location>
        <begin position="188"/>
        <end position="342"/>
    </location>
</feature>
<evidence type="ECO:0000313" key="6">
    <source>
        <dbReference type="EMBL" id="MEN2752480.1"/>
    </source>
</evidence>
<dbReference type="EC" id="3.1.21.-" evidence="6"/>
<evidence type="ECO:0000259" key="5">
    <source>
        <dbReference type="Pfam" id="PF01420"/>
    </source>
</evidence>
<comment type="caution">
    <text evidence="6">The sequence shown here is derived from an EMBL/GenBank/DDBJ whole genome shotgun (WGS) entry which is preliminary data.</text>
</comment>
<evidence type="ECO:0000256" key="4">
    <source>
        <dbReference type="SAM" id="Coils"/>
    </source>
</evidence>
<name>A0ABU9XAN0_9GAMM</name>
<keyword evidence="2" id="KW-0680">Restriction system</keyword>
<dbReference type="SUPFAM" id="SSF116734">
    <property type="entry name" value="DNA methylase specificity domain"/>
    <property type="match status" value="2"/>
</dbReference>
<feature type="domain" description="Type I restriction modification DNA specificity" evidence="5">
    <location>
        <begin position="3"/>
        <end position="157"/>
    </location>
</feature>
<evidence type="ECO:0000313" key="7">
    <source>
        <dbReference type="Proteomes" id="UP001461960"/>
    </source>
</evidence>
<dbReference type="Gene3D" id="3.90.220.20">
    <property type="entry name" value="DNA methylase specificity domains"/>
    <property type="match status" value="2"/>
</dbReference>
<dbReference type="InterPro" id="IPR044946">
    <property type="entry name" value="Restrct_endonuc_typeI_TRD_sf"/>
</dbReference>
<dbReference type="Pfam" id="PF01420">
    <property type="entry name" value="Methylase_S"/>
    <property type="match status" value="2"/>
</dbReference>
<keyword evidence="6" id="KW-0540">Nuclease</keyword>
<organism evidence="6 7">
    <name type="scientific">Psychrobacter saeujeotis</name>
    <dbReference type="NCBI Taxonomy" id="3143436"/>
    <lineage>
        <taxon>Bacteria</taxon>
        <taxon>Pseudomonadati</taxon>
        <taxon>Pseudomonadota</taxon>
        <taxon>Gammaproteobacteria</taxon>
        <taxon>Moraxellales</taxon>
        <taxon>Moraxellaceae</taxon>
        <taxon>Psychrobacter</taxon>
    </lineage>
</organism>
<dbReference type="GO" id="GO:0004519">
    <property type="term" value="F:endonuclease activity"/>
    <property type="evidence" value="ECO:0007669"/>
    <property type="project" value="UniProtKB-KW"/>
</dbReference>
<keyword evidence="6" id="KW-0378">Hydrolase</keyword>
<dbReference type="PANTHER" id="PTHR30408">
    <property type="entry name" value="TYPE-1 RESTRICTION ENZYME ECOKI SPECIFICITY PROTEIN"/>
    <property type="match status" value="1"/>
</dbReference>
<keyword evidence="7" id="KW-1185">Reference proteome</keyword>
<feature type="coiled-coil region" evidence="4">
    <location>
        <begin position="139"/>
        <end position="166"/>
    </location>
</feature>
<dbReference type="InterPro" id="IPR052021">
    <property type="entry name" value="Type-I_RS_S_subunit"/>
</dbReference>
<dbReference type="EMBL" id="JBDGHN010000008">
    <property type="protein sequence ID" value="MEN2752480.1"/>
    <property type="molecule type" value="Genomic_DNA"/>
</dbReference>
<comment type="similarity">
    <text evidence="1">Belongs to the type-I restriction system S methylase family.</text>
</comment>
<dbReference type="GO" id="GO:0016740">
    <property type="term" value="F:transferase activity"/>
    <property type="evidence" value="ECO:0007669"/>
    <property type="project" value="UniProtKB-KW"/>
</dbReference>
<accession>A0ABU9XAN0</accession>
<dbReference type="Proteomes" id="UP001461960">
    <property type="component" value="Unassembled WGS sequence"/>
</dbReference>
<keyword evidence="6" id="KW-0255">Endonuclease</keyword>
<reference evidence="6 7" key="1">
    <citation type="submission" date="2024-05" db="EMBL/GenBank/DDBJ databases">
        <authorList>
            <person name="Kim H.-Y."/>
            <person name="Kim E."/>
            <person name="Cai Y."/>
            <person name="Yang S.-M."/>
            <person name="Lee W."/>
        </authorList>
    </citation>
    <scope>NUCLEOTIDE SEQUENCE [LARGE SCALE GENOMIC DNA]</scope>
    <source>
        <strain evidence="6 7">FBL11</strain>
    </source>
</reference>